<dbReference type="NCBIfam" id="TIGR02497">
    <property type="entry name" value="yscI_hrpB_dom"/>
    <property type="match status" value="1"/>
</dbReference>
<dbReference type="Pfam" id="PF17001">
    <property type="entry name" value="T3SS_basalb_I"/>
    <property type="match status" value="1"/>
</dbReference>
<dbReference type="Proteomes" id="UP001203423">
    <property type="component" value="Unassembled WGS sequence"/>
</dbReference>
<comment type="caution">
    <text evidence="1">The sequence shown here is derived from an EMBL/GenBank/DDBJ whole genome shotgun (WGS) entry which is preliminary data.</text>
</comment>
<dbReference type="EMBL" id="JAKIKS010000010">
    <property type="protein sequence ID" value="MCL1123675.1"/>
    <property type="molecule type" value="Genomic_DNA"/>
</dbReference>
<evidence type="ECO:0000313" key="2">
    <source>
        <dbReference type="Proteomes" id="UP001203423"/>
    </source>
</evidence>
<dbReference type="InterPro" id="IPR012670">
    <property type="entry name" value="T3SS_YscI/HrpB"/>
</dbReference>
<accession>A0ABT0L857</accession>
<keyword evidence="2" id="KW-1185">Reference proteome</keyword>
<name>A0ABT0L857_9GAMM</name>
<sequence>MISKTTQLATQQLYDPAEKVVDVKLQDQFSQLMNVGNADLEGAVRATENKPVSNGVDVVQATLEMITPEAMHEGQRLIAKAMIEVDLVAKVAGSVSQGINKLVTMG</sequence>
<dbReference type="RefSeq" id="WP_248938962.1">
    <property type="nucleotide sequence ID" value="NZ_JAKIKS010000010.1"/>
</dbReference>
<reference evidence="1 2" key="1">
    <citation type="submission" date="2022-01" db="EMBL/GenBank/DDBJ databases">
        <title>Whole genome-based taxonomy of the Shewanellaceae.</title>
        <authorList>
            <person name="Martin-Rodriguez A.J."/>
        </authorList>
    </citation>
    <scope>NUCLEOTIDE SEQUENCE [LARGE SCALE GENOMIC DNA]</scope>
    <source>
        <strain evidence="1 2">DSM 17177</strain>
    </source>
</reference>
<protein>
    <submittedName>
        <fullName evidence="1">Type III secretion system inner rod subunit SctI</fullName>
    </submittedName>
</protein>
<proteinExistence type="predicted"/>
<gene>
    <name evidence="1" type="primary">sctI</name>
    <name evidence="1" type="ORF">L2764_04035</name>
</gene>
<evidence type="ECO:0000313" key="1">
    <source>
        <dbReference type="EMBL" id="MCL1123675.1"/>
    </source>
</evidence>
<organism evidence="1 2">
    <name type="scientific">Shewanella surugensis</name>
    <dbReference type="NCBI Taxonomy" id="212020"/>
    <lineage>
        <taxon>Bacteria</taxon>
        <taxon>Pseudomonadati</taxon>
        <taxon>Pseudomonadota</taxon>
        <taxon>Gammaproteobacteria</taxon>
        <taxon>Alteromonadales</taxon>
        <taxon>Shewanellaceae</taxon>
        <taxon>Shewanella</taxon>
    </lineage>
</organism>